<dbReference type="EMBL" id="HBIO01017035">
    <property type="protein sequence ID" value="CAE0468244.1"/>
    <property type="molecule type" value="Transcribed_RNA"/>
</dbReference>
<protein>
    <submittedName>
        <fullName evidence="1">Uncharacterized protein</fullName>
    </submittedName>
</protein>
<dbReference type="AlphaFoldDB" id="A0A7S3Q7A8"/>
<name>A0A7S3Q7A8_9STRA</name>
<sequence>MRNDAWEQLSPSFALKDCIHFRRNISFQLIIIIIINRNIFFWHITIGLIIDAILSGYFEFEQMCTSSESLDHLLWPYTAPDQHTYRSDESILAKVSDRRSIV</sequence>
<proteinExistence type="predicted"/>
<accession>A0A7S3Q7A8</accession>
<evidence type="ECO:0000313" key="1">
    <source>
        <dbReference type="EMBL" id="CAE0468244.1"/>
    </source>
</evidence>
<gene>
    <name evidence="1" type="ORF">CDEB00056_LOCUS13097</name>
</gene>
<reference evidence="1" key="1">
    <citation type="submission" date="2021-01" db="EMBL/GenBank/DDBJ databases">
        <authorList>
            <person name="Corre E."/>
            <person name="Pelletier E."/>
            <person name="Niang G."/>
            <person name="Scheremetjew M."/>
            <person name="Finn R."/>
            <person name="Kale V."/>
            <person name="Holt S."/>
            <person name="Cochrane G."/>
            <person name="Meng A."/>
            <person name="Brown T."/>
            <person name="Cohen L."/>
        </authorList>
    </citation>
    <scope>NUCLEOTIDE SEQUENCE</scope>
    <source>
        <strain evidence="1">MM31A-1</strain>
    </source>
</reference>
<organism evidence="1">
    <name type="scientific">Chaetoceros debilis</name>
    <dbReference type="NCBI Taxonomy" id="122233"/>
    <lineage>
        <taxon>Eukaryota</taxon>
        <taxon>Sar</taxon>
        <taxon>Stramenopiles</taxon>
        <taxon>Ochrophyta</taxon>
        <taxon>Bacillariophyta</taxon>
        <taxon>Coscinodiscophyceae</taxon>
        <taxon>Chaetocerotophycidae</taxon>
        <taxon>Chaetocerotales</taxon>
        <taxon>Chaetocerotaceae</taxon>
        <taxon>Chaetoceros</taxon>
    </lineage>
</organism>